<dbReference type="SMART" id="SM00382">
    <property type="entry name" value="AAA"/>
    <property type="match status" value="2"/>
</dbReference>
<feature type="transmembrane region" description="Helical" evidence="9">
    <location>
        <begin position="178"/>
        <end position="197"/>
    </location>
</feature>
<dbReference type="PROSITE" id="PS50893">
    <property type="entry name" value="ABC_TRANSPORTER_2"/>
    <property type="match status" value="2"/>
</dbReference>
<dbReference type="CDD" id="cd18578">
    <property type="entry name" value="ABC_6TM_Pgp_ABCB1_D2_like"/>
    <property type="match status" value="1"/>
</dbReference>
<dbReference type="EMBL" id="KV878140">
    <property type="protein sequence ID" value="OJJ08481.1"/>
    <property type="molecule type" value="Genomic_DNA"/>
</dbReference>
<evidence type="ECO:0000256" key="3">
    <source>
        <dbReference type="ARBA" id="ARBA00022448"/>
    </source>
</evidence>
<keyword evidence="3" id="KW-0813">Transport</keyword>
<dbReference type="GO" id="GO:0005743">
    <property type="term" value="C:mitochondrial inner membrane"/>
    <property type="evidence" value="ECO:0007669"/>
    <property type="project" value="TreeGrafter"/>
</dbReference>
<keyword evidence="6" id="KW-0067">ATP-binding</keyword>
<evidence type="ECO:0000256" key="5">
    <source>
        <dbReference type="ARBA" id="ARBA00022741"/>
    </source>
</evidence>
<name>A0A1L9Q3Z4_ASPVE</name>
<evidence type="ECO:0000256" key="4">
    <source>
        <dbReference type="ARBA" id="ARBA00022692"/>
    </source>
</evidence>
<feature type="transmembrane region" description="Helical" evidence="9">
    <location>
        <begin position="77"/>
        <end position="100"/>
    </location>
</feature>
<keyword evidence="8 9" id="KW-0472">Membrane</keyword>
<evidence type="ECO:0000259" key="10">
    <source>
        <dbReference type="PROSITE" id="PS50893"/>
    </source>
</evidence>
<feature type="transmembrane region" description="Helical" evidence="9">
    <location>
        <begin position="254"/>
        <end position="271"/>
    </location>
</feature>
<gene>
    <name evidence="12" type="ORF">ASPVEDRAFT_156125</name>
</gene>
<dbReference type="Proteomes" id="UP000184073">
    <property type="component" value="Unassembled WGS sequence"/>
</dbReference>
<dbReference type="InterPro" id="IPR003593">
    <property type="entry name" value="AAA+_ATPase"/>
</dbReference>
<keyword evidence="13" id="KW-1185">Reference proteome</keyword>
<dbReference type="InterPro" id="IPR011527">
    <property type="entry name" value="ABC1_TM_dom"/>
</dbReference>
<feature type="domain" description="ABC transporter" evidence="10">
    <location>
        <begin position="998"/>
        <end position="1236"/>
    </location>
</feature>
<feature type="transmembrane region" description="Helical" evidence="9">
    <location>
        <begin position="795"/>
        <end position="815"/>
    </location>
</feature>
<feature type="transmembrane region" description="Helical" evidence="9">
    <location>
        <begin position="936"/>
        <end position="957"/>
    </location>
</feature>
<dbReference type="PANTHER" id="PTHR43394:SF27">
    <property type="entry name" value="ATP-DEPENDENT TRANSLOCASE ABCB1-LIKE"/>
    <property type="match status" value="1"/>
</dbReference>
<dbReference type="FunFam" id="3.40.50.300:FF:000967">
    <property type="entry name" value="ABC multidrug transporter mdr4"/>
    <property type="match status" value="1"/>
</dbReference>
<evidence type="ECO:0000313" key="12">
    <source>
        <dbReference type="EMBL" id="OJJ08481.1"/>
    </source>
</evidence>
<keyword evidence="5" id="KW-0547">Nucleotide-binding</keyword>
<dbReference type="GO" id="GO:0005524">
    <property type="term" value="F:ATP binding"/>
    <property type="evidence" value="ECO:0007669"/>
    <property type="project" value="UniProtKB-KW"/>
</dbReference>
<dbReference type="Pfam" id="PF00664">
    <property type="entry name" value="ABC_membrane"/>
    <property type="match status" value="2"/>
</dbReference>
<dbReference type="CDD" id="cd18577">
    <property type="entry name" value="ABC_6TM_Pgp_ABCB1_D1_like"/>
    <property type="match status" value="1"/>
</dbReference>
<dbReference type="VEuPathDB" id="FungiDB:ASPVEDRAFT_156125"/>
<dbReference type="InterPro" id="IPR017871">
    <property type="entry name" value="ABC_transporter-like_CS"/>
</dbReference>
<evidence type="ECO:0000256" key="7">
    <source>
        <dbReference type="ARBA" id="ARBA00022989"/>
    </source>
</evidence>
<evidence type="ECO:0000256" key="6">
    <source>
        <dbReference type="ARBA" id="ARBA00022840"/>
    </source>
</evidence>
<dbReference type="GO" id="GO:0015421">
    <property type="term" value="F:ABC-type oligopeptide transporter activity"/>
    <property type="evidence" value="ECO:0007669"/>
    <property type="project" value="TreeGrafter"/>
</dbReference>
<reference evidence="13" key="1">
    <citation type="journal article" date="2017" name="Genome Biol.">
        <title>Comparative genomics reveals high biological diversity and specific adaptations in the industrially and medically important fungal genus Aspergillus.</title>
        <authorList>
            <person name="de Vries R.P."/>
            <person name="Riley R."/>
            <person name="Wiebenga A."/>
            <person name="Aguilar-Osorio G."/>
            <person name="Amillis S."/>
            <person name="Uchima C.A."/>
            <person name="Anderluh G."/>
            <person name="Asadollahi M."/>
            <person name="Askin M."/>
            <person name="Barry K."/>
            <person name="Battaglia E."/>
            <person name="Bayram O."/>
            <person name="Benocci T."/>
            <person name="Braus-Stromeyer S.A."/>
            <person name="Caldana C."/>
            <person name="Canovas D."/>
            <person name="Cerqueira G.C."/>
            <person name="Chen F."/>
            <person name="Chen W."/>
            <person name="Choi C."/>
            <person name="Clum A."/>
            <person name="Dos Santos R.A."/>
            <person name="Damasio A.R."/>
            <person name="Diallinas G."/>
            <person name="Emri T."/>
            <person name="Fekete E."/>
            <person name="Flipphi M."/>
            <person name="Freyberg S."/>
            <person name="Gallo A."/>
            <person name="Gournas C."/>
            <person name="Habgood R."/>
            <person name="Hainaut M."/>
            <person name="Harispe M.L."/>
            <person name="Henrissat B."/>
            <person name="Hilden K.S."/>
            <person name="Hope R."/>
            <person name="Hossain A."/>
            <person name="Karabika E."/>
            <person name="Karaffa L."/>
            <person name="Karanyi Z."/>
            <person name="Krasevec N."/>
            <person name="Kuo A."/>
            <person name="Kusch H."/>
            <person name="LaButti K."/>
            <person name="Lagendijk E.L."/>
            <person name="Lapidus A."/>
            <person name="Levasseur A."/>
            <person name="Lindquist E."/>
            <person name="Lipzen A."/>
            <person name="Logrieco A.F."/>
            <person name="MacCabe A."/>
            <person name="Maekelae M.R."/>
            <person name="Malavazi I."/>
            <person name="Melin P."/>
            <person name="Meyer V."/>
            <person name="Mielnichuk N."/>
            <person name="Miskei M."/>
            <person name="Molnar A.P."/>
            <person name="Mule G."/>
            <person name="Ngan C.Y."/>
            <person name="Orejas M."/>
            <person name="Orosz E."/>
            <person name="Ouedraogo J.P."/>
            <person name="Overkamp K.M."/>
            <person name="Park H.-S."/>
            <person name="Perrone G."/>
            <person name="Piumi F."/>
            <person name="Punt P.J."/>
            <person name="Ram A.F."/>
            <person name="Ramon A."/>
            <person name="Rauscher S."/>
            <person name="Record E."/>
            <person name="Riano-Pachon D.M."/>
            <person name="Robert V."/>
            <person name="Roehrig J."/>
            <person name="Ruller R."/>
            <person name="Salamov A."/>
            <person name="Salih N.S."/>
            <person name="Samson R.A."/>
            <person name="Sandor E."/>
            <person name="Sanguinetti M."/>
            <person name="Schuetze T."/>
            <person name="Sepcic K."/>
            <person name="Shelest E."/>
            <person name="Sherlock G."/>
            <person name="Sophianopoulou V."/>
            <person name="Squina F.M."/>
            <person name="Sun H."/>
            <person name="Susca A."/>
            <person name="Todd R.B."/>
            <person name="Tsang A."/>
            <person name="Unkles S.E."/>
            <person name="van de Wiele N."/>
            <person name="van Rossen-Uffink D."/>
            <person name="Oliveira J.V."/>
            <person name="Vesth T.C."/>
            <person name="Visser J."/>
            <person name="Yu J.-H."/>
            <person name="Zhou M."/>
            <person name="Andersen M.R."/>
            <person name="Archer D.B."/>
            <person name="Baker S.E."/>
            <person name="Benoit I."/>
            <person name="Brakhage A.A."/>
            <person name="Braus G.H."/>
            <person name="Fischer R."/>
            <person name="Frisvad J.C."/>
            <person name="Goldman G.H."/>
            <person name="Houbraken J."/>
            <person name="Oakley B."/>
            <person name="Pocsi I."/>
            <person name="Scazzocchio C."/>
            <person name="Seiboth B."/>
            <person name="vanKuyk P.A."/>
            <person name="Wortman J."/>
            <person name="Dyer P.S."/>
            <person name="Grigoriev I.V."/>
        </authorList>
    </citation>
    <scope>NUCLEOTIDE SEQUENCE [LARGE SCALE GENOMIC DNA]</scope>
    <source>
        <strain evidence="13">CBS 583.65</strain>
    </source>
</reference>
<dbReference type="GO" id="GO:0090374">
    <property type="term" value="P:oligopeptide export from mitochondrion"/>
    <property type="evidence" value="ECO:0007669"/>
    <property type="project" value="TreeGrafter"/>
</dbReference>
<feature type="transmembrane region" description="Helical" evidence="9">
    <location>
        <begin position="821"/>
        <end position="839"/>
    </location>
</feature>
<dbReference type="FunFam" id="3.40.50.300:FF:000913">
    <property type="entry name" value="ABC multidrug transporter SitT"/>
    <property type="match status" value="1"/>
</dbReference>
<proteinExistence type="inferred from homology"/>
<feature type="transmembrane region" description="Helical" evidence="9">
    <location>
        <begin position="671"/>
        <end position="694"/>
    </location>
</feature>
<feature type="transmembrane region" description="Helical" evidence="9">
    <location>
        <begin position="25"/>
        <end position="49"/>
    </location>
</feature>
<evidence type="ECO:0000259" key="11">
    <source>
        <dbReference type="PROSITE" id="PS50929"/>
    </source>
</evidence>
<dbReference type="Gene3D" id="3.40.50.300">
    <property type="entry name" value="P-loop containing nucleotide triphosphate hydrolases"/>
    <property type="match status" value="2"/>
</dbReference>
<dbReference type="STRING" id="1036611.A0A1L9Q3Z4"/>
<feature type="domain" description="ABC transporter" evidence="10">
    <location>
        <begin position="355"/>
        <end position="599"/>
    </location>
</feature>
<dbReference type="InterPro" id="IPR003439">
    <property type="entry name" value="ABC_transporter-like_ATP-bd"/>
</dbReference>
<dbReference type="InterPro" id="IPR039421">
    <property type="entry name" value="Type_1_exporter"/>
</dbReference>
<sequence>MEEAATSGSLKDFRRIFQYADRIDWVLNAISFICSIASGSAMPLMAIIFGKFASEFGNFAEGRTQLDQFRRDTTRLALWYLGLFAVKIVLVYIATIGITISGIRTTRTLRQAFLEHILRTEIWYFDTAKRGSYVTQVTTSATRINQGIAEKLVFVIQALAMFVSSFLVAIFVQWRLTLITMSVIPIMFLVMAICMKYEVQLESQITRPCSNAAALAQEAFSSIRTVHVFWAQEVMTSRYEKYLSEAYHHGKKKSVIYGVLGGITNFCVYSGNGLAFWKGYQMFQTGEIQDIGQVLTVVLSVMMASSALSMLFPQLTAITNAAAAASELFQFMDKPSKLDPLSHIGYKPRTCHGAIELQHVNFAYPSRPETQVLRDFSISIPAGKTTALVGASGGGKSTIIGLLERWYEPISGKITIDGIDISKLNIKWLRTQIGLVEQDATIFRGTVFMNVAKGLTDDQKNLSHGEQLSLVQTACEASYAHDFIQSLPLGYDTYLNDSAGSLSGGQRQRIAIARSLVSNPAILLLDEATSALDARAEMLVQQALSRISKNCTTIVIAHRLSTIRNADNIVVVSQGKVTEQGTHEELLAVDGHYSQFVKAQGLENDEEHVAVTHAEGSEYTPSDSGSNDSTQPLLIANGSRKPMTSEDCDMNPESQSLAIALLQLLWEQKPLYPTMGALVFFCCMAAGTYPIQALLLSKVIHTFSEESSPQKDKIGILSLMFFGIALGNLVAYFFTGSLSNLISQKVTYLYRLELFQRLINMDIEFFDRLENASGALTAALTGVPSSIQELISVNIFVMLIMALSTVASSCLALAWGWKLALIMIFAGLPLLLTSGYIRVRLETDLNNRNDTRFTESAALAAEAVAALRTVASLTSEHDILAEYASALEDIVRHSIMSLSLALIPYAFSQSVDFLVMALGFWYGARLISSGEYTADQFFVIFTSVLFAGQAAAQFFTVSGSIARARSAATYLFRMRQETLSRQLRENSRITDPDGGQGLSFSNVKFRYPRRQMNALSGISLNIDAGQFVAFVGHSGCGKSTLISLIERFYDSDSGDIRIGGQNILESSLRRHRSSMALVQQDTVLYQGTIRENIALGAGMEVTNVMIEEAARQAGALDFIMSLPFGFNTDCGSRGLSLSGGQRQRIAIARALIRNPKILLLDEATSALDSQSEAVVQAALERASQKRDRITIAVAHRLSTIRNADTIYVLADGRIVESGDHDQLLRMKGLYFQTYMAQLLA</sequence>
<feature type="domain" description="ABC transmembrane type-1" evidence="11">
    <location>
        <begin position="29"/>
        <end position="320"/>
    </location>
</feature>
<feature type="transmembrane region" description="Helical" evidence="9">
    <location>
        <begin position="714"/>
        <end position="735"/>
    </location>
</feature>
<dbReference type="PROSITE" id="PS00211">
    <property type="entry name" value="ABC_TRANSPORTER_1"/>
    <property type="match status" value="2"/>
</dbReference>
<dbReference type="SUPFAM" id="SSF90123">
    <property type="entry name" value="ABC transporter transmembrane region"/>
    <property type="match status" value="2"/>
</dbReference>
<evidence type="ECO:0000313" key="13">
    <source>
        <dbReference type="Proteomes" id="UP000184073"/>
    </source>
</evidence>
<feature type="transmembrane region" description="Helical" evidence="9">
    <location>
        <begin position="152"/>
        <end position="172"/>
    </location>
</feature>
<dbReference type="AlphaFoldDB" id="A0A1L9Q3Z4"/>
<dbReference type="PANTHER" id="PTHR43394">
    <property type="entry name" value="ATP-DEPENDENT PERMEASE MDL1, MITOCHONDRIAL"/>
    <property type="match status" value="1"/>
</dbReference>
<dbReference type="Gene3D" id="1.20.1560.10">
    <property type="entry name" value="ABC transporter type 1, transmembrane domain"/>
    <property type="match status" value="2"/>
</dbReference>
<feature type="domain" description="ABC transmembrane type-1" evidence="11">
    <location>
        <begin position="677"/>
        <end position="963"/>
    </location>
</feature>
<feature type="transmembrane region" description="Helical" evidence="9">
    <location>
        <begin position="902"/>
        <end position="924"/>
    </location>
</feature>
<dbReference type="InterPro" id="IPR036640">
    <property type="entry name" value="ABC1_TM_sf"/>
</dbReference>
<organism evidence="12 13">
    <name type="scientific">Aspergillus versicolor CBS 583.65</name>
    <dbReference type="NCBI Taxonomy" id="1036611"/>
    <lineage>
        <taxon>Eukaryota</taxon>
        <taxon>Fungi</taxon>
        <taxon>Dikarya</taxon>
        <taxon>Ascomycota</taxon>
        <taxon>Pezizomycotina</taxon>
        <taxon>Eurotiomycetes</taxon>
        <taxon>Eurotiomycetidae</taxon>
        <taxon>Eurotiales</taxon>
        <taxon>Aspergillaceae</taxon>
        <taxon>Aspergillus</taxon>
        <taxon>Aspergillus subgen. Nidulantes</taxon>
    </lineage>
</organism>
<dbReference type="PROSITE" id="PS50929">
    <property type="entry name" value="ABC_TM1F"/>
    <property type="match status" value="2"/>
</dbReference>
<protein>
    <submittedName>
        <fullName evidence="12">Uncharacterized protein</fullName>
    </submittedName>
</protein>
<feature type="transmembrane region" description="Helical" evidence="9">
    <location>
        <begin position="291"/>
        <end position="312"/>
    </location>
</feature>
<accession>A0A1L9Q3Z4</accession>
<keyword evidence="4 9" id="KW-0812">Transmembrane</keyword>
<dbReference type="CDD" id="cd03249">
    <property type="entry name" value="ABC_MTABC3_MDL1_MDL2"/>
    <property type="match status" value="2"/>
</dbReference>
<dbReference type="RefSeq" id="XP_040674243.1">
    <property type="nucleotide sequence ID" value="XM_040808502.1"/>
</dbReference>
<evidence type="ECO:0000256" key="1">
    <source>
        <dbReference type="ARBA" id="ARBA00004651"/>
    </source>
</evidence>
<evidence type="ECO:0000256" key="2">
    <source>
        <dbReference type="ARBA" id="ARBA00007577"/>
    </source>
</evidence>
<dbReference type="InterPro" id="IPR027417">
    <property type="entry name" value="P-loop_NTPase"/>
</dbReference>
<comment type="similarity">
    <text evidence="2">Belongs to the ABC transporter superfamily. ABCB family. Multidrug resistance exporter (TC 3.A.1.201) subfamily.</text>
</comment>
<dbReference type="GO" id="GO:0005886">
    <property type="term" value="C:plasma membrane"/>
    <property type="evidence" value="ECO:0007669"/>
    <property type="project" value="UniProtKB-SubCell"/>
</dbReference>
<keyword evidence="7 9" id="KW-1133">Transmembrane helix</keyword>
<dbReference type="GeneID" id="63724013"/>
<dbReference type="OrthoDB" id="6500128at2759"/>
<comment type="subcellular location">
    <subcellularLocation>
        <location evidence="1">Cell membrane</location>
        <topology evidence="1">Multi-pass membrane protein</topology>
    </subcellularLocation>
</comment>
<dbReference type="Pfam" id="PF00005">
    <property type="entry name" value="ABC_tran"/>
    <property type="match status" value="2"/>
</dbReference>
<evidence type="ECO:0000256" key="8">
    <source>
        <dbReference type="ARBA" id="ARBA00023136"/>
    </source>
</evidence>
<evidence type="ECO:0000256" key="9">
    <source>
        <dbReference type="SAM" id="Phobius"/>
    </source>
</evidence>
<dbReference type="GO" id="GO:0016887">
    <property type="term" value="F:ATP hydrolysis activity"/>
    <property type="evidence" value="ECO:0007669"/>
    <property type="project" value="InterPro"/>
</dbReference>
<dbReference type="SUPFAM" id="SSF52540">
    <property type="entry name" value="P-loop containing nucleoside triphosphate hydrolases"/>
    <property type="match status" value="2"/>
</dbReference>